<dbReference type="SMART" id="SM00387">
    <property type="entry name" value="HATPase_c"/>
    <property type="match status" value="1"/>
</dbReference>
<evidence type="ECO:0000256" key="8">
    <source>
        <dbReference type="ARBA" id="ARBA00022989"/>
    </source>
</evidence>
<name>A0A1I0WRX2_9CLOT</name>
<dbReference type="InterPro" id="IPR004358">
    <property type="entry name" value="Sig_transdc_His_kin-like_C"/>
</dbReference>
<evidence type="ECO:0000256" key="9">
    <source>
        <dbReference type="ARBA" id="ARBA00023012"/>
    </source>
</evidence>
<keyword evidence="14" id="KW-1185">Reference proteome</keyword>
<dbReference type="Proteomes" id="UP000198619">
    <property type="component" value="Unassembled WGS sequence"/>
</dbReference>
<keyword evidence="7 13" id="KW-0418">Kinase</keyword>
<keyword evidence="10 11" id="KW-0472">Membrane</keyword>
<evidence type="ECO:0000256" key="1">
    <source>
        <dbReference type="ARBA" id="ARBA00000085"/>
    </source>
</evidence>
<dbReference type="RefSeq" id="WP_090039388.1">
    <property type="nucleotide sequence ID" value="NZ_FOKI01000006.1"/>
</dbReference>
<dbReference type="InterPro" id="IPR050351">
    <property type="entry name" value="BphY/WalK/GraS-like"/>
</dbReference>
<feature type="domain" description="Histidine kinase" evidence="12">
    <location>
        <begin position="126"/>
        <end position="333"/>
    </location>
</feature>
<dbReference type="SUPFAM" id="SSF55874">
    <property type="entry name" value="ATPase domain of HSP90 chaperone/DNA topoisomerase II/histidine kinase"/>
    <property type="match status" value="1"/>
</dbReference>
<dbReference type="EC" id="2.7.13.3" evidence="3"/>
<dbReference type="AlphaFoldDB" id="A0A1I0WRX2"/>
<comment type="subcellular location">
    <subcellularLocation>
        <location evidence="2">Cell membrane</location>
        <topology evidence="2">Multi-pass membrane protein</topology>
    </subcellularLocation>
</comment>
<dbReference type="STRING" id="84698.SAMN04488528_100618"/>
<comment type="catalytic activity">
    <reaction evidence="1">
        <text>ATP + protein L-histidine = ADP + protein N-phospho-L-histidine.</text>
        <dbReference type="EC" id="2.7.13.3"/>
    </reaction>
</comment>
<dbReference type="GO" id="GO:0005886">
    <property type="term" value="C:plasma membrane"/>
    <property type="evidence" value="ECO:0007669"/>
    <property type="project" value="UniProtKB-SubCell"/>
</dbReference>
<evidence type="ECO:0000256" key="6">
    <source>
        <dbReference type="ARBA" id="ARBA00022692"/>
    </source>
</evidence>
<reference evidence="13 14" key="1">
    <citation type="submission" date="2016-10" db="EMBL/GenBank/DDBJ databases">
        <authorList>
            <person name="de Groot N.N."/>
        </authorList>
    </citation>
    <scope>NUCLEOTIDE SEQUENCE [LARGE SCALE GENOMIC DNA]</scope>
    <source>
        <strain evidence="13 14">DSM 12271</strain>
    </source>
</reference>
<gene>
    <name evidence="13" type="ORF">SAMN04488528_100618</name>
</gene>
<evidence type="ECO:0000259" key="12">
    <source>
        <dbReference type="PROSITE" id="PS50109"/>
    </source>
</evidence>
<keyword evidence="9" id="KW-0902">Two-component regulatory system</keyword>
<evidence type="ECO:0000256" key="11">
    <source>
        <dbReference type="SAM" id="Phobius"/>
    </source>
</evidence>
<proteinExistence type="predicted"/>
<sequence>MNLKRFFKERILELSCFICILLILNGYLVSSNFFQGKYSELYYLNFVIVTCYLCFFTVEYIKWKKKFYYIYNSVIENKDVSRDFEVGQTLEEEIIKRVIDEKENKINIECRKIENNLVDLDEYIAKWVHEIKLPISVLNMILERIDDLEISSSLKCETEKINFLVNSMLYGSRTTSSCEDIFIKETNIKNLVKKSIKNNSFFLIKKHIDIKLDSLDYNVYTDGKWVIYILDQIISNAIKYVGINGEIKFYCEETENSIILKVRDNGIGIVVEDLERVFDKGFTGNNGRNNVYKSTGMGLYFSKKILNKLGHKVEVKSSKGEYTELNIHFYKISDYLNPIVNSHSKGMFQKCNIRD</sequence>
<feature type="transmembrane region" description="Helical" evidence="11">
    <location>
        <begin position="12"/>
        <end position="29"/>
    </location>
</feature>
<keyword evidence="6 11" id="KW-0812">Transmembrane</keyword>
<dbReference type="GO" id="GO:0016036">
    <property type="term" value="P:cellular response to phosphate starvation"/>
    <property type="evidence" value="ECO:0007669"/>
    <property type="project" value="TreeGrafter"/>
</dbReference>
<dbReference type="PANTHER" id="PTHR45453:SF2">
    <property type="entry name" value="HISTIDINE KINASE"/>
    <property type="match status" value="1"/>
</dbReference>
<dbReference type="Gene3D" id="3.30.565.10">
    <property type="entry name" value="Histidine kinase-like ATPase, C-terminal domain"/>
    <property type="match status" value="1"/>
</dbReference>
<dbReference type="PROSITE" id="PS50109">
    <property type="entry name" value="HIS_KIN"/>
    <property type="match status" value="1"/>
</dbReference>
<dbReference type="GO" id="GO:0004721">
    <property type="term" value="F:phosphoprotein phosphatase activity"/>
    <property type="evidence" value="ECO:0007669"/>
    <property type="project" value="TreeGrafter"/>
</dbReference>
<dbReference type="Pfam" id="PF02518">
    <property type="entry name" value="HATPase_c"/>
    <property type="match status" value="1"/>
</dbReference>
<feature type="transmembrane region" description="Helical" evidence="11">
    <location>
        <begin position="41"/>
        <end position="61"/>
    </location>
</feature>
<dbReference type="PANTHER" id="PTHR45453">
    <property type="entry name" value="PHOSPHATE REGULON SENSOR PROTEIN PHOR"/>
    <property type="match status" value="1"/>
</dbReference>
<evidence type="ECO:0000256" key="5">
    <source>
        <dbReference type="ARBA" id="ARBA00022679"/>
    </source>
</evidence>
<keyword evidence="5" id="KW-0808">Transferase</keyword>
<dbReference type="InterPro" id="IPR003594">
    <property type="entry name" value="HATPase_dom"/>
</dbReference>
<evidence type="ECO:0000313" key="14">
    <source>
        <dbReference type="Proteomes" id="UP000198619"/>
    </source>
</evidence>
<protein>
    <recommendedName>
        <fullName evidence="3">histidine kinase</fullName>
        <ecNumber evidence="3">2.7.13.3</ecNumber>
    </recommendedName>
</protein>
<accession>A0A1I0WRX2</accession>
<keyword evidence="8 11" id="KW-1133">Transmembrane helix</keyword>
<dbReference type="GO" id="GO:0000155">
    <property type="term" value="F:phosphorelay sensor kinase activity"/>
    <property type="evidence" value="ECO:0007669"/>
    <property type="project" value="TreeGrafter"/>
</dbReference>
<dbReference type="OrthoDB" id="9780487at2"/>
<keyword evidence="4" id="KW-1003">Cell membrane</keyword>
<evidence type="ECO:0000256" key="4">
    <source>
        <dbReference type="ARBA" id="ARBA00022475"/>
    </source>
</evidence>
<evidence type="ECO:0000256" key="2">
    <source>
        <dbReference type="ARBA" id="ARBA00004651"/>
    </source>
</evidence>
<dbReference type="EMBL" id="FOKI01000006">
    <property type="protein sequence ID" value="SFA91505.1"/>
    <property type="molecule type" value="Genomic_DNA"/>
</dbReference>
<dbReference type="InterPro" id="IPR005467">
    <property type="entry name" value="His_kinase_dom"/>
</dbReference>
<evidence type="ECO:0000313" key="13">
    <source>
        <dbReference type="EMBL" id="SFA91505.1"/>
    </source>
</evidence>
<dbReference type="InterPro" id="IPR036890">
    <property type="entry name" value="HATPase_C_sf"/>
</dbReference>
<organism evidence="13 14">
    <name type="scientific">Clostridium frigidicarnis</name>
    <dbReference type="NCBI Taxonomy" id="84698"/>
    <lineage>
        <taxon>Bacteria</taxon>
        <taxon>Bacillati</taxon>
        <taxon>Bacillota</taxon>
        <taxon>Clostridia</taxon>
        <taxon>Eubacteriales</taxon>
        <taxon>Clostridiaceae</taxon>
        <taxon>Clostridium</taxon>
    </lineage>
</organism>
<evidence type="ECO:0000256" key="3">
    <source>
        <dbReference type="ARBA" id="ARBA00012438"/>
    </source>
</evidence>
<dbReference type="PRINTS" id="PR00344">
    <property type="entry name" value="BCTRLSENSOR"/>
</dbReference>
<evidence type="ECO:0000256" key="7">
    <source>
        <dbReference type="ARBA" id="ARBA00022777"/>
    </source>
</evidence>
<evidence type="ECO:0000256" key="10">
    <source>
        <dbReference type="ARBA" id="ARBA00023136"/>
    </source>
</evidence>